<dbReference type="PANTHER" id="PTHR12300">
    <property type="entry name" value="HVA22-LIKE PROTEINS"/>
    <property type="match status" value="1"/>
</dbReference>
<evidence type="ECO:0000256" key="2">
    <source>
        <dbReference type="ARBA" id="ARBA00008573"/>
    </source>
</evidence>
<dbReference type="OrthoDB" id="10009287at2759"/>
<comment type="similarity">
    <text evidence="2 6">Belongs to the DP1 family.</text>
</comment>
<gene>
    <name evidence="7" type="ORF">FISHEDRAFT_48652</name>
</gene>
<dbReference type="GO" id="GO:0016020">
    <property type="term" value="C:membrane"/>
    <property type="evidence" value="ECO:0007669"/>
    <property type="project" value="UniProtKB-SubCell"/>
</dbReference>
<keyword evidence="3 6" id="KW-0812">Transmembrane</keyword>
<evidence type="ECO:0000256" key="1">
    <source>
        <dbReference type="ARBA" id="ARBA00004141"/>
    </source>
</evidence>
<evidence type="ECO:0000256" key="3">
    <source>
        <dbReference type="ARBA" id="ARBA00022692"/>
    </source>
</evidence>
<organism evidence="7 8">
    <name type="scientific">Fistulina hepatica ATCC 64428</name>
    <dbReference type="NCBI Taxonomy" id="1128425"/>
    <lineage>
        <taxon>Eukaryota</taxon>
        <taxon>Fungi</taxon>
        <taxon>Dikarya</taxon>
        <taxon>Basidiomycota</taxon>
        <taxon>Agaricomycotina</taxon>
        <taxon>Agaricomycetes</taxon>
        <taxon>Agaricomycetidae</taxon>
        <taxon>Agaricales</taxon>
        <taxon>Fistulinaceae</taxon>
        <taxon>Fistulina</taxon>
    </lineage>
</organism>
<dbReference type="InterPro" id="IPR004345">
    <property type="entry name" value="TB2_DP1_HVA22"/>
</dbReference>
<evidence type="ECO:0000256" key="4">
    <source>
        <dbReference type="ARBA" id="ARBA00022989"/>
    </source>
</evidence>
<evidence type="ECO:0000256" key="6">
    <source>
        <dbReference type="RuleBase" id="RU362006"/>
    </source>
</evidence>
<keyword evidence="8" id="KW-1185">Reference proteome</keyword>
<dbReference type="Pfam" id="PF03134">
    <property type="entry name" value="TB2_DP1_HVA22"/>
    <property type="match status" value="1"/>
</dbReference>
<evidence type="ECO:0000256" key="5">
    <source>
        <dbReference type="ARBA" id="ARBA00023136"/>
    </source>
</evidence>
<sequence length="181" mass="20558">MSAADKLQQHPIFQQAQVKGRYYVAQLDKELAKYPVLLNLEARTNVPKVYIVLGSLFLITLFHLFNSLAAPVSNLVGWALPAYLSFKAIETPAPQDNIQWLTYWTIFGFFTFLESFALRIVLYYFPWYFAFKTLFAVWLQLPYFHGAQITYVNVLKPVLSQVSSSHAVVPSASEPTAAPSE</sequence>
<comment type="caution">
    <text evidence="6">Lacks conserved residue(s) required for the propagation of feature annotation.</text>
</comment>
<proteinExistence type="inferred from homology"/>
<protein>
    <recommendedName>
        <fullName evidence="6">Protein YOP1</fullName>
    </recommendedName>
</protein>
<feature type="transmembrane region" description="Helical" evidence="6">
    <location>
        <begin position="101"/>
        <end position="125"/>
    </location>
</feature>
<feature type="transmembrane region" description="Helical" evidence="6">
    <location>
        <begin position="49"/>
        <end position="70"/>
    </location>
</feature>
<name>A0A0D7A490_9AGAR</name>
<accession>A0A0D7A490</accession>
<comment type="subcellular location">
    <subcellularLocation>
        <location evidence="1 6">Membrane</location>
        <topology evidence="1 6">Multi-pass membrane protein</topology>
    </subcellularLocation>
</comment>
<evidence type="ECO:0000313" key="8">
    <source>
        <dbReference type="Proteomes" id="UP000054144"/>
    </source>
</evidence>
<dbReference type="Proteomes" id="UP000054144">
    <property type="component" value="Unassembled WGS sequence"/>
</dbReference>
<reference evidence="7 8" key="1">
    <citation type="journal article" date="2015" name="Fungal Genet. Biol.">
        <title>Evolution of novel wood decay mechanisms in Agaricales revealed by the genome sequences of Fistulina hepatica and Cylindrobasidium torrendii.</title>
        <authorList>
            <person name="Floudas D."/>
            <person name="Held B.W."/>
            <person name="Riley R."/>
            <person name="Nagy L.G."/>
            <person name="Koehler G."/>
            <person name="Ransdell A.S."/>
            <person name="Younus H."/>
            <person name="Chow J."/>
            <person name="Chiniquy J."/>
            <person name="Lipzen A."/>
            <person name="Tritt A."/>
            <person name="Sun H."/>
            <person name="Haridas S."/>
            <person name="LaButti K."/>
            <person name="Ohm R.A."/>
            <person name="Kues U."/>
            <person name="Blanchette R.A."/>
            <person name="Grigoriev I.V."/>
            <person name="Minto R.E."/>
            <person name="Hibbett D.S."/>
        </authorList>
    </citation>
    <scope>NUCLEOTIDE SEQUENCE [LARGE SCALE GENOMIC DNA]</scope>
    <source>
        <strain evidence="7 8">ATCC 64428</strain>
    </source>
</reference>
<evidence type="ECO:0000313" key="7">
    <source>
        <dbReference type="EMBL" id="KIY45812.1"/>
    </source>
</evidence>
<keyword evidence="5 6" id="KW-0472">Membrane</keyword>
<dbReference type="PANTHER" id="PTHR12300:SF161">
    <property type="entry name" value="RECEPTOR EXPRESSION-ENHANCING PROTEIN"/>
    <property type="match status" value="1"/>
</dbReference>
<dbReference type="EMBL" id="KN882046">
    <property type="protein sequence ID" value="KIY45812.1"/>
    <property type="molecule type" value="Genomic_DNA"/>
</dbReference>
<dbReference type="AlphaFoldDB" id="A0A0D7A490"/>
<keyword evidence="4 6" id="KW-1133">Transmembrane helix</keyword>